<evidence type="ECO:0000256" key="1">
    <source>
        <dbReference type="ARBA" id="ARBA00004251"/>
    </source>
</evidence>
<dbReference type="GO" id="GO:0005886">
    <property type="term" value="C:plasma membrane"/>
    <property type="evidence" value="ECO:0007669"/>
    <property type="project" value="UniProtKB-SubCell"/>
</dbReference>
<evidence type="ECO:0000256" key="3">
    <source>
        <dbReference type="ARBA" id="ARBA00022475"/>
    </source>
</evidence>
<feature type="disulfide bond" evidence="19">
    <location>
        <begin position="1014"/>
        <end position="1031"/>
    </location>
</feature>
<name>A0A482WVA5_LAOST</name>
<dbReference type="InterPro" id="IPR001879">
    <property type="entry name" value="GPCR_2_extracellular_dom"/>
</dbReference>
<dbReference type="EMBL" id="QKKF02024806">
    <property type="protein sequence ID" value="RZF37236.1"/>
    <property type="molecule type" value="Genomic_DNA"/>
</dbReference>
<dbReference type="FunFam" id="2.60.40.60:FF:000029">
    <property type="entry name" value="Cadherin EGF LAG seven-pass G-type receptor 3"/>
    <property type="match status" value="1"/>
</dbReference>
<dbReference type="Pfam" id="PF00002">
    <property type="entry name" value="7tm_2"/>
    <property type="match status" value="1"/>
</dbReference>
<dbReference type="Gene3D" id="2.60.220.50">
    <property type="match status" value="1"/>
</dbReference>
<evidence type="ECO:0000256" key="14">
    <source>
        <dbReference type="ARBA" id="ARBA00023180"/>
    </source>
</evidence>
<dbReference type="GO" id="GO:0048468">
    <property type="term" value="P:cell development"/>
    <property type="evidence" value="ECO:0007669"/>
    <property type="project" value="UniProtKB-ARBA"/>
</dbReference>
<dbReference type="InterPro" id="IPR000742">
    <property type="entry name" value="EGF"/>
</dbReference>
<feature type="domain" description="Cadherin" evidence="28">
    <location>
        <begin position="22"/>
        <end position="128"/>
    </location>
</feature>
<dbReference type="Gene3D" id="1.20.1070.10">
    <property type="entry name" value="Rhodopsin 7-helix transmembrane proteins"/>
    <property type="match status" value="1"/>
</dbReference>
<feature type="disulfide bond" evidence="18">
    <location>
        <begin position="906"/>
        <end position="915"/>
    </location>
</feature>
<keyword evidence="15" id="KW-0807">Transducer</keyword>
<dbReference type="SMART" id="SM00008">
    <property type="entry name" value="HormR"/>
    <property type="match status" value="1"/>
</dbReference>
<dbReference type="Gene3D" id="4.10.1240.10">
    <property type="entry name" value="GPCR, family 2, extracellular hormone receptor domain"/>
    <property type="match status" value="1"/>
</dbReference>
<dbReference type="PANTHER" id="PTHR24026:SF51">
    <property type="entry name" value="PROTOCADHERIN-LIKE WING POLARITY PROTEIN STAN"/>
    <property type="match status" value="1"/>
</dbReference>
<feature type="domain" description="EGF-like" evidence="23">
    <location>
        <begin position="674"/>
        <end position="710"/>
    </location>
</feature>
<feature type="domain" description="Laminin G" evidence="22">
    <location>
        <begin position="470"/>
        <end position="671"/>
    </location>
</feature>
<feature type="disulfide bond" evidence="19">
    <location>
        <begin position="1012"/>
        <end position="1024"/>
    </location>
</feature>
<keyword evidence="30" id="KW-1185">Reference proteome</keyword>
<feature type="transmembrane region" description="Helical" evidence="21">
    <location>
        <begin position="1605"/>
        <end position="1625"/>
    </location>
</feature>
<evidence type="ECO:0000259" key="28">
    <source>
        <dbReference type="PROSITE" id="PS50268"/>
    </source>
</evidence>
<evidence type="ECO:0000256" key="12">
    <source>
        <dbReference type="ARBA" id="ARBA00023157"/>
    </source>
</evidence>
<dbReference type="FunFam" id="2.10.25.10:FF:000011">
    <property type="entry name" value="Cadherin EGF LAG seven-pass G-type receptor"/>
    <property type="match status" value="1"/>
</dbReference>
<evidence type="ECO:0000259" key="26">
    <source>
        <dbReference type="PROSITE" id="PS50227"/>
    </source>
</evidence>
<feature type="compositionally biased region" description="Polar residues" evidence="20">
    <location>
        <begin position="1895"/>
        <end position="1912"/>
    </location>
</feature>
<dbReference type="GO" id="GO:0005509">
    <property type="term" value="F:calcium ion binding"/>
    <property type="evidence" value="ECO:0007669"/>
    <property type="project" value="UniProtKB-UniRule"/>
</dbReference>
<dbReference type="FunFam" id="2.10.25.10:FF:000391">
    <property type="entry name" value="Weary, isoform C"/>
    <property type="match status" value="1"/>
</dbReference>
<feature type="disulfide bond" evidence="18">
    <location>
        <begin position="413"/>
        <end position="422"/>
    </location>
</feature>
<feature type="compositionally biased region" description="Polar residues" evidence="20">
    <location>
        <begin position="2131"/>
        <end position="2143"/>
    </location>
</feature>
<feature type="compositionally biased region" description="Low complexity" evidence="20">
    <location>
        <begin position="1850"/>
        <end position="1865"/>
    </location>
</feature>
<dbReference type="Gene3D" id="2.60.120.200">
    <property type="match status" value="2"/>
</dbReference>
<evidence type="ECO:0000256" key="6">
    <source>
        <dbReference type="ARBA" id="ARBA00022729"/>
    </source>
</evidence>
<evidence type="ECO:0000256" key="7">
    <source>
        <dbReference type="ARBA" id="ARBA00022737"/>
    </source>
</evidence>
<dbReference type="Pfam" id="PF00053">
    <property type="entry name" value="EGF_laminin"/>
    <property type="match status" value="1"/>
</dbReference>
<feature type="domain" description="Laminin G" evidence="22">
    <location>
        <begin position="714"/>
        <end position="878"/>
    </location>
</feature>
<evidence type="ECO:0000256" key="15">
    <source>
        <dbReference type="ARBA" id="ARBA00023224"/>
    </source>
</evidence>
<proteinExistence type="predicted"/>
<feature type="compositionally biased region" description="Low complexity" evidence="20">
    <location>
        <begin position="2089"/>
        <end position="2105"/>
    </location>
</feature>
<dbReference type="FunFam" id="2.60.120.200:FF:000173">
    <property type="entry name" value="Cadherin EGF LAG seven-pass G-type receptor"/>
    <property type="match status" value="1"/>
</dbReference>
<feature type="transmembrane region" description="Helical" evidence="21">
    <location>
        <begin position="1718"/>
        <end position="1740"/>
    </location>
</feature>
<feature type="transmembrane region" description="Helical" evidence="21">
    <location>
        <begin position="1564"/>
        <end position="1585"/>
    </location>
</feature>
<feature type="domain" description="G-protein coupled receptors family 2 profile 1" evidence="26">
    <location>
        <begin position="1044"/>
        <end position="1118"/>
    </location>
</feature>
<keyword evidence="14" id="KW-0325">Glycoprotein</keyword>
<dbReference type="SUPFAM" id="SSF49899">
    <property type="entry name" value="Concanavalin A-like lectins/glucanases"/>
    <property type="match status" value="2"/>
</dbReference>
<dbReference type="InterPro" id="IPR020894">
    <property type="entry name" value="Cadherin_CS"/>
</dbReference>
<feature type="compositionally biased region" description="Low complexity" evidence="20">
    <location>
        <begin position="1918"/>
        <end position="1932"/>
    </location>
</feature>
<dbReference type="PANTHER" id="PTHR24026">
    <property type="entry name" value="FAT ATYPICAL CADHERIN-RELATED"/>
    <property type="match status" value="1"/>
</dbReference>
<evidence type="ECO:0000256" key="20">
    <source>
        <dbReference type="SAM" id="MobiDB-lite"/>
    </source>
</evidence>
<dbReference type="PROSITE" id="PS00022">
    <property type="entry name" value="EGF_1"/>
    <property type="match status" value="3"/>
</dbReference>
<dbReference type="GO" id="GO:0007156">
    <property type="term" value="P:homophilic cell adhesion via plasma membrane adhesion molecules"/>
    <property type="evidence" value="ECO:0007669"/>
    <property type="project" value="InterPro"/>
</dbReference>
<dbReference type="GO" id="GO:0007166">
    <property type="term" value="P:cell surface receptor signaling pathway"/>
    <property type="evidence" value="ECO:0007669"/>
    <property type="project" value="InterPro"/>
</dbReference>
<dbReference type="PRINTS" id="PR00205">
    <property type="entry name" value="CADHERIN"/>
</dbReference>
<feature type="domain" description="Cadherin" evidence="28">
    <location>
        <begin position="149"/>
        <end position="247"/>
    </location>
</feature>
<dbReference type="Pfam" id="PF23592">
    <property type="entry name" value="Cadherin_CELSR2_9th"/>
    <property type="match status" value="1"/>
</dbReference>
<feature type="compositionally biased region" description="Polar residues" evidence="20">
    <location>
        <begin position="1866"/>
        <end position="1888"/>
    </location>
</feature>
<evidence type="ECO:0000259" key="27">
    <source>
        <dbReference type="PROSITE" id="PS50261"/>
    </source>
</evidence>
<feature type="region of interest" description="Disordered" evidence="20">
    <location>
        <begin position="1792"/>
        <end position="1953"/>
    </location>
</feature>
<feature type="domain" description="EGF-like" evidence="23">
    <location>
        <begin position="917"/>
        <end position="955"/>
    </location>
</feature>
<evidence type="ECO:0000259" key="24">
    <source>
        <dbReference type="PROSITE" id="PS50027"/>
    </source>
</evidence>
<dbReference type="InterPro" id="IPR001791">
    <property type="entry name" value="Laminin_G"/>
</dbReference>
<dbReference type="InterPro" id="IPR002049">
    <property type="entry name" value="LE_dom"/>
</dbReference>
<evidence type="ECO:0000256" key="8">
    <source>
        <dbReference type="ARBA" id="ARBA00022837"/>
    </source>
</evidence>
<dbReference type="GO" id="GO:0007163">
    <property type="term" value="P:establishment or maintenance of cell polarity"/>
    <property type="evidence" value="ECO:0007669"/>
    <property type="project" value="UniProtKB-ARBA"/>
</dbReference>
<dbReference type="PROSITE" id="PS50261">
    <property type="entry name" value="G_PROTEIN_RECEP_F2_4"/>
    <property type="match status" value="1"/>
</dbReference>
<dbReference type="GO" id="GO:0004930">
    <property type="term" value="F:G protein-coupled receptor activity"/>
    <property type="evidence" value="ECO:0007669"/>
    <property type="project" value="UniProtKB-KW"/>
</dbReference>
<dbReference type="Pfam" id="PF00008">
    <property type="entry name" value="EGF"/>
    <property type="match status" value="2"/>
</dbReference>
<evidence type="ECO:0000256" key="21">
    <source>
        <dbReference type="SAM" id="Phobius"/>
    </source>
</evidence>
<evidence type="ECO:0000256" key="5">
    <source>
        <dbReference type="ARBA" id="ARBA00022692"/>
    </source>
</evidence>
<comment type="caution">
    <text evidence="29">The sequence shown here is derived from an EMBL/GenBank/DDBJ whole genome shotgun (WGS) entry which is preliminary data.</text>
</comment>
<dbReference type="InterPro" id="IPR000152">
    <property type="entry name" value="EGF-type_Asp/Asn_hydroxyl_site"/>
</dbReference>
<evidence type="ECO:0000256" key="18">
    <source>
        <dbReference type="PROSITE-ProRule" id="PRU00076"/>
    </source>
</evidence>
<dbReference type="CDD" id="cd00055">
    <property type="entry name" value="EGF_Lam"/>
    <property type="match status" value="1"/>
</dbReference>
<feature type="domain" description="G-protein coupled receptors family 2 profile 2" evidence="27">
    <location>
        <begin position="1530"/>
        <end position="1770"/>
    </location>
</feature>
<evidence type="ECO:0000259" key="25">
    <source>
        <dbReference type="PROSITE" id="PS50221"/>
    </source>
</evidence>
<dbReference type="SMART" id="SM00179">
    <property type="entry name" value="EGF_CA"/>
    <property type="match status" value="5"/>
</dbReference>
<feature type="transmembrane region" description="Helical" evidence="21">
    <location>
        <begin position="1746"/>
        <end position="1769"/>
    </location>
</feature>
<gene>
    <name evidence="29" type="ORF">LSTR_LSTR006562</name>
</gene>
<dbReference type="Gene3D" id="2.60.40.60">
    <property type="entry name" value="Cadherins"/>
    <property type="match status" value="2"/>
</dbReference>
<evidence type="ECO:0000256" key="11">
    <source>
        <dbReference type="ARBA" id="ARBA00023136"/>
    </source>
</evidence>
<feature type="disulfide bond" evidence="19">
    <location>
        <begin position="1033"/>
        <end position="1042"/>
    </location>
</feature>
<dbReference type="PRINTS" id="PR00249">
    <property type="entry name" value="GPCRSECRETIN"/>
</dbReference>
<feature type="transmembrane region" description="Helical" evidence="21">
    <location>
        <begin position="1637"/>
        <end position="1657"/>
    </location>
</feature>
<dbReference type="InterPro" id="IPR046338">
    <property type="entry name" value="GAIN_dom_sf"/>
</dbReference>
<dbReference type="Proteomes" id="UP000291343">
    <property type="component" value="Unassembled WGS sequence"/>
</dbReference>
<comment type="subcellular location">
    <subcellularLocation>
        <location evidence="2">Cell membrane</location>
        <topology evidence="2">Multi-pass membrane protein</topology>
    </subcellularLocation>
    <subcellularLocation>
        <location evidence="1">Cell membrane</location>
        <topology evidence="1">Single-pass type I membrane protein</topology>
    </subcellularLocation>
</comment>
<feature type="domain" description="GAIN-B" evidence="25">
    <location>
        <begin position="1318"/>
        <end position="1521"/>
    </location>
</feature>
<dbReference type="GO" id="GO:0048513">
    <property type="term" value="P:animal organ development"/>
    <property type="evidence" value="ECO:0007669"/>
    <property type="project" value="UniProtKB-ARBA"/>
</dbReference>
<protein>
    <recommendedName>
        <fullName evidence="31">Protocadherin-like wing polarity protein stan</fullName>
    </recommendedName>
</protein>
<keyword evidence="7" id="KW-0677">Repeat</keyword>
<keyword evidence="10" id="KW-0297">G-protein coupled receptor</keyword>
<dbReference type="InterPro" id="IPR036445">
    <property type="entry name" value="GPCR_2_extracell_dom_sf"/>
</dbReference>
<keyword evidence="16 19" id="KW-0424">Laminin EGF-like domain</keyword>
<dbReference type="PROSITE" id="PS50025">
    <property type="entry name" value="LAM_G_DOMAIN"/>
    <property type="match status" value="2"/>
</dbReference>
<dbReference type="CDD" id="cd00054">
    <property type="entry name" value="EGF_CA"/>
    <property type="match status" value="2"/>
</dbReference>
<dbReference type="PROSITE" id="PS50268">
    <property type="entry name" value="CADHERIN_2"/>
    <property type="match status" value="2"/>
</dbReference>
<feature type="domain" description="Laminin EGF-like" evidence="24">
    <location>
        <begin position="1012"/>
        <end position="1059"/>
    </location>
</feature>
<dbReference type="FunFam" id="2.10.25.10:FF:000173">
    <property type="entry name" value="Neurogenic locus notch protein 2"/>
    <property type="match status" value="1"/>
</dbReference>
<evidence type="ECO:0008006" key="31">
    <source>
        <dbReference type="Google" id="ProtNLM"/>
    </source>
</evidence>
<dbReference type="PROSITE" id="PS00010">
    <property type="entry name" value="ASX_HYDROXYL"/>
    <property type="match status" value="1"/>
</dbReference>
<evidence type="ECO:0000256" key="4">
    <source>
        <dbReference type="ARBA" id="ARBA00022536"/>
    </source>
</evidence>
<evidence type="ECO:0000256" key="13">
    <source>
        <dbReference type="ARBA" id="ARBA00023170"/>
    </source>
</evidence>
<dbReference type="SMART" id="SM00180">
    <property type="entry name" value="EGF_Lam"/>
    <property type="match status" value="2"/>
</dbReference>
<feature type="domain" description="EGF-like" evidence="23">
    <location>
        <begin position="387"/>
        <end position="423"/>
    </location>
</feature>
<dbReference type="PROSITE" id="PS50027">
    <property type="entry name" value="EGF_LAM_2"/>
    <property type="match status" value="1"/>
</dbReference>
<dbReference type="CDD" id="cd11304">
    <property type="entry name" value="Cadherin_repeat"/>
    <property type="match status" value="2"/>
</dbReference>
<feature type="transmembrane region" description="Helical" evidence="21">
    <location>
        <begin position="1532"/>
        <end position="1552"/>
    </location>
</feature>
<dbReference type="Gene3D" id="2.10.25.10">
    <property type="entry name" value="Laminin"/>
    <property type="match status" value="5"/>
</dbReference>
<reference evidence="29 30" key="1">
    <citation type="journal article" date="2017" name="Gigascience">
        <title>Genome sequence of the small brown planthopper, Laodelphax striatellus.</title>
        <authorList>
            <person name="Zhu J."/>
            <person name="Jiang F."/>
            <person name="Wang X."/>
            <person name="Yang P."/>
            <person name="Bao Y."/>
            <person name="Zhao W."/>
            <person name="Wang W."/>
            <person name="Lu H."/>
            <person name="Wang Q."/>
            <person name="Cui N."/>
            <person name="Li J."/>
            <person name="Chen X."/>
            <person name="Luo L."/>
            <person name="Yu J."/>
            <person name="Kang L."/>
            <person name="Cui F."/>
        </authorList>
    </citation>
    <scope>NUCLEOTIDE SEQUENCE [LARGE SCALE GENOMIC DNA]</scope>
    <source>
        <strain evidence="29">Lst14</strain>
    </source>
</reference>
<keyword evidence="13" id="KW-0675">Receptor</keyword>
<keyword evidence="6" id="KW-0732">Signal</keyword>
<dbReference type="GO" id="GO:0048731">
    <property type="term" value="P:system development"/>
    <property type="evidence" value="ECO:0007669"/>
    <property type="project" value="UniProtKB-ARBA"/>
</dbReference>
<dbReference type="InterPro" id="IPR000832">
    <property type="entry name" value="GPCR_2_secretin-like"/>
</dbReference>
<evidence type="ECO:0000313" key="29">
    <source>
        <dbReference type="EMBL" id="RZF37236.1"/>
    </source>
</evidence>
<dbReference type="SMART" id="SM00181">
    <property type="entry name" value="EGF"/>
    <property type="match status" value="6"/>
</dbReference>
<dbReference type="Gene3D" id="2.170.300.10">
    <property type="entry name" value="Tie2 ligand-binding domain superfamily"/>
    <property type="match status" value="1"/>
</dbReference>
<keyword evidence="5 21" id="KW-0812">Transmembrane</keyword>
<dbReference type="SUPFAM" id="SSF57196">
    <property type="entry name" value="EGF/Laminin"/>
    <property type="match status" value="3"/>
</dbReference>
<evidence type="ECO:0000256" key="19">
    <source>
        <dbReference type="PROSITE-ProRule" id="PRU00460"/>
    </source>
</evidence>
<dbReference type="Pfam" id="PF16489">
    <property type="entry name" value="GAIN"/>
    <property type="match status" value="1"/>
</dbReference>
<dbReference type="FunCoup" id="A0A482WVA5">
    <property type="interactions" value="150"/>
</dbReference>
<evidence type="ECO:0000259" key="23">
    <source>
        <dbReference type="PROSITE" id="PS50026"/>
    </source>
</evidence>
<keyword evidence="8 17" id="KW-0106">Calcium</keyword>
<evidence type="ECO:0000256" key="9">
    <source>
        <dbReference type="ARBA" id="ARBA00022989"/>
    </source>
</evidence>
<keyword evidence="9 21" id="KW-1133">Transmembrane helix</keyword>
<feature type="compositionally biased region" description="Polar residues" evidence="20">
    <location>
        <begin position="1803"/>
        <end position="1814"/>
    </location>
</feature>
<dbReference type="GO" id="GO:0001736">
    <property type="term" value="P:establishment of planar polarity"/>
    <property type="evidence" value="ECO:0007669"/>
    <property type="project" value="UniProtKB-ARBA"/>
</dbReference>
<accession>A0A482WVA5</accession>
<dbReference type="PROSITE" id="PS01186">
    <property type="entry name" value="EGF_2"/>
    <property type="match status" value="2"/>
</dbReference>
<dbReference type="Pfam" id="PF02210">
    <property type="entry name" value="Laminin_G_2"/>
    <property type="match status" value="2"/>
</dbReference>
<feature type="domain" description="EGF-like" evidence="23">
    <location>
        <begin position="880"/>
        <end position="916"/>
    </location>
</feature>
<dbReference type="InterPro" id="IPR002126">
    <property type="entry name" value="Cadherin-like_dom"/>
</dbReference>
<dbReference type="Pfam" id="PF00028">
    <property type="entry name" value="Cadherin"/>
    <property type="match status" value="1"/>
</dbReference>
<evidence type="ECO:0000256" key="17">
    <source>
        <dbReference type="PROSITE-ProRule" id="PRU00043"/>
    </source>
</evidence>
<dbReference type="InParanoid" id="A0A482WVA5"/>
<dbReference type="OrthoDB" id="26203at2759"/>
<evidence type="ECO:0000256" key="16">
    <source>
        <dbReference type="ARBA" id="ARBA00023292"/>
    </source>
</evidence>
<dbReference type="InterPro" id="IPR001881">
    <property type="entry name" value="EGF-like_Ca-bd_dom"/>
</dbReference>
<dbReference type="CDD" id="cd00110">
    <property type="entry name" value="LamG"/>
    <property type="match status" value="2"/>
</dbReference>
<feature type="compositionally biased region" description="Gly residues" evidence="20">
    <location>
        <begin position="1823"/>
        <end position="1834"/>
    </location>
</feature>
<dbReference type="PROSITE" id="PS50026">
    <property type="entry name" value="EGF_3"/>
    <property type="match status" value="4"/>
</dbReference>
<dbReference type="STRING" id="195883.A0A482WVA5"/>
<dbReference type="InterPro" id="IPR015919">
    <property type="entry name" value="Cadherin-like_sf"/>
</dbReference>
<keyword evidence="11 21" id="KW-0472">Membrane</keyword>
<dbReference type="GO" id="GO:0030054">
    <property type="term" value="C:cell junction"/>
    <property type="evidence" value="ECO:0007669"/>
    <property type="project" value="UniProtKB-ARBA"/>
</dbReference>
<evidence type="ECO:0000313" key="30">
    <source>
        <dbReference type="Proteomes" id="UP000291343"/>
    </source>
</evidence>
<feature type="region of interest" description="Disordered" evidence="20">
    <location>
        <begin position="2123"/>
        <end position="2169"/>
    </location>
</feature>
<dbReference type="InterPro" id="IPR057244">
    <property type="entry name" value="GAIN_B"/>
</dbReference>
<keyword evidence="12 18" id="KW-1015">Disulfide bond</keyword>
<organism evidence="29 30">
    <name type="scientific">Laodelphax striatellus</name>
    <name type="common">Small brown planthopper</name>
    <name type="synonym">Delphax striatella</name>
    <dbReference type="NCBI Taxonomy" id="195883"/>
    <lineage>
        <taxon>Eukaryota</taxon>
        <taxon>Metazoa</taxon>
        <taxon>Ecdysozoa</taxon>
        <taxon>Arthropoda</taxon>
        <taxon>Hexapoda</taxon>
        <taxon>Insecta</taxon>
        <taxon>Pterygota</taxon>
        <taxon>Neoptera</taxon>
        <taxon>Paraneoptera</taxon>
        <taxon>Hemiptera</taxon>
        <taxon>Auchenorrhyncha</taxon>
        <taxon>Fulgoroidea</taxon>
        <taxon>Delphacidae</taxon>
        <taxon>Criomorphinae</taxon>
        <taxon>Laodelphax</taxon>
    </lineage>
</organism>
<dbReference type="PROSITE" id="PS50221">
    <property type="entry name" value="GAIN_B"/>
    <property type="match status" value="1"/>
</dbReference>
<dbReference type="Pfam" id="PF02793">
    <property type="entry name" value="HRM"/>
    <property type="match status" value="1"/>
</dbReference>
<feature type="transmembrane region" description="Helical" evidence="21">
    <location>
        <begin position="1677"/>
        <end position="1697"/>
    </location>
</feature>
<comment type="caution">
    <text evidence="18">Lacks conserved residue(s) required for the propagation of feature annotation.</text>
</comment>
<dbReference type="InterPro" id="IPR032471">
    <property type="entry name" value="AGRL2-4_GAIN_subdom_A"/>
</dbReference>
<evidence type="ECO:0000256" key="10">
    <source>
        <dbReference type="ARBA" id="ARBA00023040"/>
    </source>
</evidence>
<dbReference type="SMR" id="A0A482WVA5"/>
<dbReference type="Gene3D" id="1.25.40.610">
    <property type="match status" value="1"/>
</dbReference>
<dbReference type="InterPro" id="IPR013320">
    <property type="entry name" value="ConA-like_dom_sf"/>
</dbReference>
<dbReference type="InterPro" id="IPR017981">
    <property type="entry name" value="GPCR_2-like_7TM"/>
</dbReference>
<dbReference type="SMART" id="SM00112">
    <property type="entry name" value="CA"/>
    <property type="match status" value="1"/>
</dbReference>
<evidence type="ECO:0000259" key="22">
    <source>
        <dbReference type="PROSITE" id="PS50025"/>
    </source>
</evidence>
<dbReference type="PROSITE" id="PS50227">
    <property type="entry name" value="G_PROTEIN_RECEP_F2_3"/>
    <property type="match status" value="1"/>
</dbReference>
<feature type="disulfide bond" evidence="18">
    <location>
        <begin position="700"/>
        <end position="709"/>
    </location>
</feature>
<dbReference type="InterPro" id="IPR056286">
    <property type="entry name" value="Cadherin_CELSR1-3_9th"/>
</dbReference>
<dbReference type="SUPFAM" id="SSF49313">
    <property type="entry name" value="Cadherin-like"/>
    <property type="match status" value="2"/>
</dbReference>
<dbReference type="PROSITE" id="PS00232">
    <property type="entry name" value="CADHERIN_1"/>
    <property type="match status" value="1"/>
</dbReference>
<feature type="compositionally biased region" description="Acidic residues" evidence="20">
    <location>
        <begin position="2158"/>
        <end position="2169"/>
    </location>
</feature>
<keyword evidence="3" id="KW-1003">Cell membrane</keyword>
<dbReference type="SMART" id="SM00282">
    <property type="entry name" value="LamG"/>
    <property type="match status" value="2"/>
</dbReference>
<feature type="region of interest" description="Disordered" evidence="20">
    <location>
        <begin position="2076"/>
        <end position="2108"/>
    </location>
</feature>
<sequence length="2169" mass="238534">MDIKVVVTINIEDVNDSPPAFESDKLTLYIAENSPVGSTVGEILAIDPDEGPNAVVHYSIIGGEDSNSFSLVRRPHTAGAELLTMVELDYESSHKRYELVIRAASPPLRTDVHVEVLVTDVNDNAPVLKNFQVIFNNFKDCFPAGAFGQIPASDADVTDRLHFNIISGNNANLVQLNQSTGMLSLSPQLNTNVPKVATMEISVTDGVNEVKSTMQLLVRLVTDEMLFSSITVRLGDMTEEAFLSPLLGFFVEGLAAIIPCPKDNIFVFSIQDDTDVNARILNVSFSARRPDGQFYPPQYLQERVYLNRGVLARLATVQVLPFDDNLCVREPCLNFEQCLTVLKFGNASGFISSDTVLFRPIYPVSTFACRCPEGFTGSREHYLCDTEVNLCYSYPCQNEGTCYRSEGGYTCSCKPGFAGRNCEIDLSVDQCKPGICHSGSTCSPLVTGGFVCDDCAPSGTFEHYNQLCQLRGRSFPKNSFLTFPSLKQRHRLHVSMKFATLADSGLLLYNGRYNEQHDFIALEIVESGAAVQFSFSLGSDVTRVAARLKTGVNDGNWHRVTVDYFNKTATISLDDCDTALTIKYGEKLGETCANRTVQILESRCAILFETCHRFLDLTGPLQIGGLPSLPSSTTFQVRSKDFVGCIADLHIDHKLIDLNTYVADNGTVIGCPQRKSYCVSEPCFNGGTCSDDWGTFHCDCVQGWSGKDCSQSISPAWRFHGDSLLSFNPLLRPILLPWLVGISVRTLQSTAFLMSVQVGQNSSAVLSLDGGMVVFTLDSQRAVLVSAKINDGKWHRIEVNWNVGGVVTLTLDNGRRSAAKTLNAKLQGLYVGRIAVGSTEDDLDKKLGFNGCIQDVRIGTSQSILQRATVKVGVTDGCMDSDPCSHHSCTPHSHCVPDWERYSCQCESGFVGPTCKSVCDINPCDHESECVEDRNEVRGYKCMCNSTSFTGEYCEEKVSQICPATWWGKPVCGPCRCDTEKGYAADCNKTTGECYCRENHYQPPGSDYCLPCNCYPTGSYGTDCDSVTGQCRCRTGVLGLACDLCPNPVAEVTLRGCEVVYDGCPRNFAGGLWWSRTKFGEEAIENCPTGSQGKASRICDDATGEWLQPNVFNCTSDKFVDLRRLLTQLQSGDVGITTFVAVEASNTLQKATNQTENLFGADVLITEQIIDRLLLYEATQMGLNLTHSQDKDYIQNIVSATSEVVNEKHTNLWFKIEELTGENAETLLFTVENYLKTLALNQRDTFTDPFETISENMVLGLDVVTYESLFGYESESLSLDVFPGSSGKETEKVIIPDTSNIVQPLVQHVNLVGTSNTPSRSSSPAVIFPKYNNYVQDLNKFDKYSHVMIPVEMLGIKQNKIGEHKVKGDNSGQAIIGYAQYKTLGKVLPMRYDMTVVSRWGVDLIVASPVFTLVAIVMDEGVHSLSDSNPLPAPVRFRLWLNEEVRSPRANPQCVHWTNSRGFGEWSRAGCHTELPQGNWWKSCGRFDKTCKSKGAPPVLINCTCNHLSSFAVIVDLINDDYLIETSVGEEVATWVGFCLALWALAMATFMLSILRAKTNSSAIYTNQALTLLLGELLFLIALKARSSLVASDVPCKLIAMALHYIWLCALSWWLVGSIHLYRMLTEVRDVNHGPMRFYYCLGYSLPAVIVCLAIGVRTDQYGNIFFCWLSLYESVIWSMIGPACLIISANLLVLMFSLRAAFTVKDHVAGYGNLRRLLWLNVVSLPLVTACWLLCLISASEHDPSLTYALSVTVVTQAWFLLFGYCLSNARVRSSIYRLMLQMIGRKVPPLDNEDDEDDYRNSATQRNLQPPTRSALAYRSGGAGGGGGGGGMMTSQFEAAARRHIGISTSSTTSRSTTKTGSSPYRSDTQLRQTSTSTSNYDQSASDVPGSIVRQTQHTSDSESEVSASGRSLDLASSHSSDCDEAAASSSRHRGDKRRQPTAAATDYNLPPNIRCDSGASIQPPPPQLNIIANSELFKPIYAPRWPTAAGAYSTVEQVALDESFIPHRWTNMSGSTNVSDSDMNKASTAHEQGLNLYYSHHPREPSLSDADDKSNLGEKYLFPYTAEEDHCPTLSSNGLLHRPAYSSQQPPHSRSHSHSQLSDYQLPPLRASPYQQLPLAVGAPPLSGASSHHQLASSPSPLLMHPHDFACPDISETDEDDLERYE</sequence>
<dbReference type="FunFam" id="4.10.1240.10:FF:000021">
    <property type="entry name" value="Cadherin EGF LAG seven-pass G-type receptor"/>
    <property type="match status" value="1"/>
</dbReference>
<evidence type="ECO:0000256" key="2">
    <source>
        <dbReference type="ARBA" id="ARBA00004651"/>
    </source>
</evidence>
<keyword evidence="4 18" id="KW-0245">EGF-like domain</keyword>